<name>A0AAE3I8Q2_9EURY</name>
<proteinExistence type="predicted"/>
<dbReference type="EMBL" id="JAOPKC010000001">
    <property type="protein sequence ID" value="MCU4716592.1"/>
    <property type="molecule type" value="Genomic_DNA"/>
</dbReference>
<comment type="caution">
    <text evidence="2">The sequence shown here is derived from an EMBL/GenBank/DDBJ whole genome shotgun (WGS) entry which is preliminary data.</text>
</comment>
<keyword evidence="3" id="KW-1185">Reference proteome</keyword>
<reference evidence="2" key="1">
    <citation type="submission" date="2023-02" db="EMBL/GenBank/DDBJ databases">
        <title>Enrichment on poylsaccharides allowed isolation of novel metabolic and taxonomic groups of Haloarchaea.</title>
        <authorList>
            <person name="Sorokin D.Y."/>
            <person name="Elcheninov A.G."/>
            <person name="Khizhniak T.V."/>
            <person name="Kolganova T.V."/>
            <person name="Kublanov I.V."/>
        </authorList>
    </citation>
    <scope>NUCLEOTIDE SEQUENCE</scope>
    <source>
        <strain evidence="1 3">HArc-curdl5-1</strain>
        <strain evidence="2">HArc-curdl7</strain>
    </source>
</reference>
<dbReference type="Pfam" id="PF23922">
    <property type="entry name" value="DUF7261"/>
    <property type="match status" value="1"/>
</dbReference>
<evidence type="ECO:0000313" key="2">
    <source>
        <dbReference type="EMBL" id="MCU4725803.1"/>
    </source>
</evidence>
<organism evidence="2 4">
    <name type="scientific">Halapricum hydrolyticum</name>
    <dbReference type="NCBI Taxonomy" id="2979991"/>
    <lineage>
        <taxon>Archaea</taxon>
        <taxon>Methanobacteriati</taxon>
        <taxon>Methanobacteriota</taxon>
        <taxon>Stenosarchaea group</taxon>
        <taxon>Halobacteria</taxon>
        <taxon>Halobacteriales</taxon>
        <taxon>Haloarculaceae</taxon>
        <taxon>Halapricum</taxon>
    </lineage>
</organism>
<protein>
    <submittedName>
        <fullName evidence="2">Uncharacterized protein</fullName>
    </submittedName>
</protein>
<dbReference type="Proteomes" id="UP001208186">
    <property type="component" value="Unassembled WGS sequence"/>
</dbReference>
<evidence type="ECO:0000313" key="4">
    <source>
        <dbReference type="Proteomes" id="UP001209746"/>
    </source>
</evidence>
<dbReference type="RefSeq" id="WP_315907361.1">
    <property type="nucleotide sequence ID" value="NZ_JAOPKC010000001.1"/>
</dbReference>
<dbReference type="Proteomes" id="UP001209746">
    <property type="component" value="Unassembled WGS sequence"/>
</dbReference>
<gene>
    <name evidence="2" type="ORF">OB914_02295</name>
    <name evidence="1" type="ORF">OB916_00725</name>
</gene>
<dbReference type="InterPro" id="IPR055685">
    <property type="entry name" value="DUF7261"/>
</dbReference>
<sequence length="327" mass="35476">MSDRRGQLLLVGAIALAVIILGLSVVANTVLFTENVGTGEDRVESSEIGEFSFEAQKGTRSLLLRVNHANETNTMAELDANVRRQVTNYSDGLARMYASAGTKIVDISYNRTLANGTRIVQRTDRNFTYPDGGSRVSDWSLFDDPADVGWIVFNVDLRNTSGRQMTVNVSGDSETLQYRFNRSNGGDGAALRVTTTNLNTGATDTTACESTGGRVLFDLRRGEAFSSECTSPGIETLAPPYEISVSDGHNLAGQYDVVVDGRWHSSESETLDAVNTDTGNDLSYPHCTGSDPGPCVLPVVWEGQVDLAYRSDRTDFATTRNVTVYDP</sequence>
<evidence type="ECO:0000313" key="3">
    <source>
        <dbReference type="Proteomes" id="UP001208186"/>
    </source>
</evidence>
<accession>A0AAE3I8Q2</accession>
<evidence type="ECO:0000313" key="1">
    <source>
        <dbReference type="EMBL" id="MCU4716592.1"/>
    </source>
</evidence>
<dbReference type="AlphaFoldDB" id="A0AAE3I8Q2"/>
<dbReference type="EMBL" id="JAOPKD010000001">
    <property type="protein sequence ID" value="MCU4725803.1"/>
    <property type="molecule type" value="Genomic_DNA"/>
</dbReference>